<evidence type="ECO:0000313" key="1">
    <source>
        <dbReference type="EMBL" id="POW22244.1"/>
    </source>
</evidence>
<keyword evidence="2" id="KW-1185">Reference proteome</keyword>
<dbReference type="GO" id="GO:0051279">
    <property type="term" value="P:regulation of release of sequestered calcium ion into cytosol"/>
    <property type="evidence" value="ECO:0007669"/>
    <property type="project" value="TreeGrafter"/>
</dbReference>
<dbReference type="EMBL" id="PKSM01000012">
    <property type="protein sequence ID" value="POW22244.1"/>
    <property type="molecule type" value="Genomic_DNA"/>
</dbReference>
<comment type="caution">
    <text evidence="1">The sequence shown here is derived from an EMBL/GenBank/DDBJ whole genome shotgun (WGS) entry which is preliminary data.</text>
</comment>
<protein>
    <submittedName>
        <fullName evidence="1">Uncharacterized protein</fullName>
    </submittedName>
</protein>
<reference evidence="2" key="2">
    <citation type="journal article" date="2018" name="BMC Genomics">
        <title>Genomic insights into host adaptation between the wheat stripe rust pathogen (Puccinia striiformis f. sp. tritici) and the barley stripe rust pathogen (Puccinia striiformis f. sp. hordei).</title>
        <authorList>
            <person name="Xia C."/>
            <person name="Wang M."/>
            <person name="Yin C."/>
            <person name="Cornejo O.E."/>
            <person name="Hulbert S.H."/>
            <person name="Chen X."/>
        </authorList>
    </citation>
    <scope>NUCLEOTIDE SEQUENCE [LARGE SCALE GENOMIC DNA]</scope>
    <source>
        <strain evidence="2">93TX-2</strain>
    </source>
</reference>
<reference evidence="2" key="3">
    <citation type="journal article" date="2018" name="Mol. Plant Microbe Interact.">
        <title>Genome sequence resources for the wheat stripe rust pathogen (Puccinia striiformis f. sp. tritici) and the barley stripe rust pathogen (Puccinia striiformis f. sp. hordei).</title>
        <authorList>
            <person name="Xia C."/>
            <person name="Wang M."/>
            <person name="Yin C."/>
            <person name="Cornejo O.E."/>
            <person name="Hulbert S.H."/>
            <person name="Chen X."/>
        </authorList>
    </citation>
    <scope>NUCLEOTIDE SEQUENCE [LARGE SCALE GENOMIC DNA]</scope>
    <source>
        <strain evidence="2">93TX-2</strain>
    </source>
</reference>
<dbReference type="VEuPathDB" id="FungiDB:PSTT_02239"/>
<evidence type="ECO:0000313" key="2">
    <source>
        <dbReference type="Proteomes" id="UP000238274"/>
    </source>
</evidence>
<accession>A0A2S4WKH4</accession>
<reference evidence="1 2" key="1">
    <citation type="submission" date="2017-12" db="EMBL/GenBank/DDBJ databases">
        <title>Gene loss provides genomic basis for host adaptation in cereal stripe rust fungi.</title>
        <authorList>
            <person name="Xia C."/>
        </authorList>
    </citation>
    <scope>NUCLEOTIDE SEQUENCE [LARGE SCALE GENOMIC DNA]</scope>
    <source>
        <strain evidence="1 2">93TX-2</strain>
    </source>
</reference>
<name>A0A2S4WKH4_9BASI</name>
<dbReference type="PANTHER" id="PTHR10033:SF0">
    <property type="entry name" value="CALSEQUESTRIN"/>
    <property type="match status" value="1"/>
</dbReference>
<proteinExistence type="predicted"/>
<organism evidence="1 2">
    <name type="scientific">Puccinia striiformis</name>
    <dbReference type="NCBI Taxonomy" id="27350"/>
    <lineage>
        <taxon>Eukaryota</taxon>
        <taxon>Fungi</taxon>
        <taxon>Dikarya</taxon>
        <taxon>Basidiomycota</taxon>
        <taxon>Pucciniomycotina</taxon>
        <taxon>Pucciniomycetes</taxon>
        <taxon>Pucciniales</taxon>
        <taxon>Pucciniaceae</taxon>
        <taxon>Puccinia</taxon>
    </lineage>
</organism>
<dbReference type="GO" id="GO:0005509">
    <property type="term" value="F:calcium ion binding"/>
    <property type="evidence" value="ECO:0007669"/>
    <property type="project" value="TreeGrafter"/>
</dbReference>
<gene>
    <name evidence="1" type="ORF">PSHT_01561</name>
</gene>
<dbReference type="Proteomes" id="UP000238274">
    <property type="component" value="Unassembled WGS sequence"/>
</dbReference>
<dbReference type="VEuPathDB" id="FungiDB:PSHT_01561"/>
<dbReference type="PANTHER" id="PTHR10033">
    <property type="entry name" value="CALSEQUESTRIN"/>
    <property type="match status" value="1"/>
</dbReference>
<sequence length="271" mass="30981">MTHLNSWTKPSLCQALATRKKNLNRIPPEVLEVHNYYKLNYRKIKLMLALIGWVSEKTINAALGEDKPTRKKWGRNRFPAFSYLLGGASSIGWNEQNTTLGDAWGALATNQKELLDARIFAYFSKLPIHFEHIDEKTNEDRSTLTDKNQIKDLLTPAEKALYGPLYEDLVNHEKVQLVSGGELDKESNTGKHVMINLLTISAFLQKLFTIWNAYNLTFYLLLATQHPGTGSFCRESTNNPYWLPVVKDKWKSKEKFKAHGRVVQEVVGKCL</sequence>
<dbReference type="AlphaFoldDB" id="A0A2S4WKH4"/>